<reference evidence="3" key="1">
    <citation type="journal article" date="2017" name="bioRxiv">
        <title>Comparative analysis of the genomes of Stylophora pistillata and Acropora digitifera provides evidence for extensive differences between species of corals.</title>
        <authorList>
            <person name="Voolstra C.R."/>
            <person name="Li Y."/>
            <person name="Liew Y.J."/>
            <person name="Baumgarten S."/>
            <person name="Zoccola D."/>
            <person name="Flot J.-F."/>
            <person name="Tambutte S."/>
            <person name="Allemand D."/>
            <person name="Aranda M."/>
        </authorList>
    </citation>
    <scope>NUCLEOTIDE SEQUENCE [LARGE SCALE GENOMIC DNA]</scope>
</reference>
<comment type="caution">
    <text evidence="2">The sequence shown here is derived from an EMBL/GenBank/DDBJ whole genome shotgun (WGS) entry which is preliminary data.</text>
</comment>
<sequence>MEKEMYGNQRRVMEEAGLGHWVLGARASVKILEELAISPGRYCEDEAQRADSVRVLEAKYKEQGVNKPQRRLLLAKERTDKQQEKEGDTYVPGGF</sequence>
<accession>A0A2B4SUS4</accession>
<protein>
    <submittedName>
        <fullName evidence="2">Uncharacterized protein</fullName>
    </submittedName>
</protein>
<evidence type="ECO:0000313" key="2">
    <source>
        <dbReference type="EMBL" id="PFX34414.1"/>
    </source>
</evidence>
<name>A0A2B4SUS4_STYPI</name>
<dbReference type="Proteomes" id="UP000225706">
    <property type="component" value="Unassembled WGS sequence"/>
</dbReference>
<organism evidence="2 3">
    <name type="scientific">Stylophora pistillata</name>
    <name type="common">Smooth cauliflower coral</name>
    <dbReference type="NCBI Taxonomy" id="50429"/>
    <lineage>
        <taxon>Eukaryota</taxon>
        <taxon>Metazoa</taxon>
        <taxon>Cnidaria</taxon>
        <taxon>Anthozoa</taxon>
        <taxon>Hexacorallia</taxon>
        <taxon>Scleractinia</taxon>
        <taxon>Astrocoeniina</taxon>
        <taxon>Pocilloporidae</taxon>
        <taxon>Stylophora</taxon>
    </lineage>
</organism>
<dbReference type="AlphaFoldDB" id="A0A2B4SUS4"/>
<evidence type="ECO:0000313" key="3">
    <source>
        <dbReference type="Proteomes" id="UP000225706"/>
    </source>
</evidence>
<evidence type="ECO:0000256" key="1">
    <source>
        <dbReference type="SAM" id="MobiDB-lite"/>
    </source>
</evidence>
<feature type="region of interest" description="Disordered" evidence="1">
    <location>
        <begin position="75"/>
        <end position="95"/>
    </location>
</feature>
<proteinExistence type="predicted"/>
<dbReference type="EMBL" id="LSMT01000004">
    <property type="protein sequence ID" value="PFX34414.1"/>
    <property type="molecule type" value="Genomic_DNA"/>
</dbReference>
<keyword evidence="3" id="KW-1185">Reference proteome</keyword>
<gene>
    <name evidence="2" type="ORF">AWC38_SpisGene730</name>
</gene>
<feature type="compositionally biased region" description="Basic and acidic residues" evidence="1">
    <location>
        <begin position="75"/>
        <end position="88"/>
    </location>
</feature>